<dbReference type="InterPro" id="IPR001387">
    <property type="entry name" value="Cro/C1-type_HTH"/>
</dbReference>
<evidence type="ECO:0000256" key="1">
    <source>
        <dbReference type="ARBA" id="ARBA00023125"/>
    </source>
</evidence>
<dbReference type="InterPro" id="IPR050807">
    <property type="entry name" value="TransReg_Diox_bact_type"/>
</dbReference>
<protein>
    <submittedName>
        <fullName evidence="3">Phage repressor like protein transcriptional regulator, XRE family</fullName>
    </submittedName>
</protein>
<dbReference type="Gene3D" id="1.10.260.40">
    <property type="entry name" value="lambda repressor-like DNA-binding domains"/>
    <property type="match status" value="1"/>
</dbReference>
<dbReference type="EMBL" id="LBQB01000002">
    <property type="protein sequence ID" value="KKP69989.1"/>
    <property type="molecule type" value="Genomic_DNA"/>
</dbReference>
<dbReference type="Pfam" id="PF01381">
    <property type="entry name" value="HTH_3"/>
    <property type="match status" value="1"/>
</dbReference>
<dbReference type="PANTHER" id="PTHR46797">
    <property type="entry name" value="HTH-TYPE TRANSCRIPTIONAL REGULATOR"/>
    <property type="match status" value="1"/>
</dbReference>
<feature type="domain" description="HTH cro/C1-type" evidence="2">
    <location>
        <begin position="10"/>
        <end position="64"/>
    </location>
</feature>
<dbReference type="GO" id="GO:0003700">
    <property type="term" value="F:DNA-binding transcription factor activity"/>
    <property type="evidence" value="ECO:0007669"/>
    <property type="project" value="TreeGrafter"/>
</dbReference>
<evidence type="ECO:0000313" key="4">
    <source>
        <dbReference type="Proteomes" id="UP000034581"/>
    </source>
</evidence>
<gene>
    <name evidence="3" type="ORF">UR67_C0002G0109</name>
</gene>
<dbReference type="GO" id="GO:0005829">
    <property type="term" value="C:cytosol"/>
    <property type="evidence" value="ECO:0007669"/>
    <property type="project" value="TreeGrafter"/>
</dbReference>
<dbReference type="PANTHER" id="PTHR46797:SF1">
    <property type="entry name" value="METHYLPHOSPHONATE SYNTHASE"/>
    <property type="match status" value="1"/>
</dbReference>
<reference evidence="3 4" key="1">
    <citation type="journal article" date="2015" name="Nature">
        <title>rRNA introns, odd ribosomes, and small enigmatic genomes across a large radiation of phyla.</title>
        <authorList>
            <person name="Brown C.T."/>
            <person name="Hug L.A."/>
            <person name="Thomas B.C."/>
            <person name="Sharon I."/>
            <person name="Castelle C.J."/>
            <person name="Singh A."/>
            <person name="Wilkins M.J."/>
            <person name="Williams K.H."/>
            <person name="Banfield J.F."/>
        </authorList>
    </citation>
    <scope>NUCLEOTIDE SEQUENCE [LARGE SCALE GENOMIC DNA]</scope>
</reference>
<evidence type="ECO:0000259" key="2">
    <source>
        <dbReference type="PROSITE" id="PS50943"/>
    </source>
</evidence>
<dbReference type="CDD" id="cd00093">
    <property type="entry name" value="HTH_XRE"/>
    <property type="match status" value="1"/>
</dbReference>
<comment type="caution">
    <text evidence="3">The sequence shown here is derived from an EMBL/GenBank/DDBJ whole genome shotgun (WGS) entry which is preliminary data.</text>
</comment>
<dbReference type="Proteomes" id="UP000034581">
    <property type="component" value="Unassembled WGS sequence"/>
</dbReference>
<organism evidence="3 4">
    <name type="scientific">candidate division CPR3 bacterium GW2011_GWF2_35_18</name>
    <dbReference type="NCBI Taxonomy" id="1618350"/>
    <lineage>
        <taxon>Bacteria</taxon>
        <taxon>Bacteria division CPR3</taxon>
    </lineage>
</organism>
<dbReference type="InterPro" id="IPR010982">
    <property type="entry name" value="Lambda_DNA-bd_dom_sf"/>
</dbReference>
<keyword evidence="1" id="KW-0238">DNA-binding</keyword>
<accession>A0A0G0BKF9</accession>
<dbReference type="SMART" id="SM00530">
    <property type="entry name" value="HTH_XRE"/>
    <property type="match status" value="1"/>
</dbReference>
<name>A0A0G0BKF9_UNCC3</name>
<sequence>MEIKDPAAKIKQARIEMGWSQQKLADETGFSNKTISAYEKGRLKANIPALQKIADAVEKPVSFFTDESSPDYTIETKLKKIEQELAEVKKLLQV</sequence>
<dbReference type="PROSITE" id="PS50943">
    <property type="entry name" value="HTH_CROC1"/>
    <property type="match status" value="1"/>
</dbReference>
<dbReference type="STRING" id="1618350.UR67_C0002G0109"/>
<dbReference type="GO" id="GO:0003677">
    <property type="term" value="F:DNA binding"/>
    <property type="evidence" value="ECO:0007669"/>
    <property type="project" value="UniProtKB-KW"/>
</dbReference>
<evidence type="ECO:0000313" key="3">
    <source>
        <dbReference type="EMBL" id="KKP69989.1"/>
    </source>
</evidence>
<dbReference type="AlphaFoldDB" id="A0A0G0BKF9"/>
<dbReference type="SUPFAM" id="SSF47413">
    <property type="entry name" value="lambda repressor-like DNA-binding domains"/>
    <property type="match status" value="1"/>
</dbReference>
<proteinExistence type="predicted"/>